<dbReference type="Proteomes" id="UP000254777">
    <property type="component" value="Unassembled WGS sequence"/>
</dbReference>
<evidence type="ECO:0000256" key="8">
    <source>
        <dbReference type="ARBA" id="ARBA00022967"/>
    </source>
</evidence>
<comment type="similarity">
    <text evidence="2">Belongs to the ABC transporter superfamily.</text>
</comment>
<dbReference type="CDD" id="cd03225">
    <property type="entry name" value="ABC_cobalt_CbiO_domain1"/>
    <property type="match status" value="1"/>
</dbReference>
<dbReference type="GO" id="GO:0043190">
    <property type="term" value="C:ATP-binding cassette (ABC) transporter complex"/>
    <property type="evidence" value="ECO:0007669"/>
    <property type="project" value="TreeGrafter"/>
</dbReference>
<dbReference type="InterPro" id="IPR003439">
    <property type="entry name" value="ABC_transporter-like_ATP-bd"/>
</dbReference>
<keyword evidence="12" id="KW-0378">Hydrolase</keyword>
<evidence type="ECO:0000256" key="4">
    <source>
        <dbReference type="ARBA" id="ARBA00022475"/>
    </source>
</evidence>
<keyword evidence="3" id="KW-0813">Transport</keyword>
<evidence type="ECO:0000259" key="11">
    <source>
        <dbReference type="PROSITE" id="PS50893"/>
    </source>
</evidence>
<accession>A0A379D956</accession>
<keyword evidence="7 12" id="KW-0067">ATP-binding</keyword>
<reference evidence="12 13" key="1">
    <citation type="submission" date="2018-06" db="EMBL/GenBank/DDBJ databases">
        <authorList>
            <consortium name="Pathogen Informatics"/>
            <person name="Doyle S."/>
        </authorList>
    </citation>
    <scope>NUCLEOTIDE SEQUENCE [LARGE SCALE GENOMIC DNA]</scope>
    <source>
        <strain evidence="12 13">NCTC11088</strain>
    </source>
</reference>
<comment type="subcellular location">
    <subcellularLocation>
        <location evidence="1">Cell membrane</location>
        <topology evidence="1">Peripheral membrane protein</topology>
    </subcellularLocation>
</comment>
<dbReference type="PANTHER" id="PTHR43553">
    <property type="entry name" value="HEAVY METAL TRANSPORTER"/>
    <property type="match status" value="1"/>
</dbReference>
<dbReference type="InterPro" id="IPR003593">
    <property type="entry name" value="AAA+_ATPase"/>
</dbReference>
<evidence type="ECO:0000256" key="2">
    <source>
        <dbReference type="ARBA" id="ARBA00005417"/>
    </source>
</evidence>
<keyword evidence="4" id="KW-1003">Cell membrane</keyword>
<evidence type="ECO:0000256" key="1">
    <source>
        <dbReference type="ARBA" id="ARBA00004202"/>
    </source>
</evidence>
<keyword evidence="8" id="KW-1278">Translocase</keyword>
<organism evidence="12 13">
    <name type="scientific">Peptoniphilus indolicus</name>
    <dbReference type="NCBI Taxonomy" id="33030"/>
    <lineage>
        <taxon>Bacteria</taxon>
        <taxon>Bacillati</taxon>
        <taxon>Bacillota</taxon>
        <taxon>Tissierellia</taxon>
        <taxon>Tissierellales</taxon>
        <taxon>Peptoniphilaceae</taxon>
        <taxon>Peptoniphilus</taxon>
    </lineage>
</organism>
<dbReference type="InterPro" id="IPR027417">
    <property type="entry name" value="P-loop_NTPase"/>
</dbReference>
<dbReference type="EC" id="3.6.3.-" evidence="12"/>
<evidence type="ECO:0000256" key="10">
    <source>
        <dbReference type="ARBA" id="ARBA00025157"/>
    </source>
</evidence>
<dbReference type="SUPFAM" id="SSF52540">
    <property type="entry name" value="P-loop containing nucleoside triphosphate hydrolases"/>
    <property type="match status" value="2"/>
</dbReference>
<evidence type="ECO:0000256" key="6">
    <source>
        <dbReference type="ARBA" id="ARBA00022741"/>
    </source>
</evidence>
<proteinExistence type="inferred from homology"/>
<dbReference type="InterPro" id="IPR050095">
    <property type="entry name" value="ECF_ABC_transporter_ATP-bd"/>
</dbReference>
<protein>
    <submittedName>
        <fullName evidence="12">HMP/thiamine import ATP-binding protein YkoD</fullName>
        <ecNumber evidence="12">3.6.3.-</ecNumber>
    </submittedName>
</protein>
<evidence type="ECO:0000256" key="3">
    <source>
        <dbReference type="ARBA" id="ARBA00022448"/>
    </source>
</evidence>
<feature type="domain" description="ABC transporter" evidence="11">
    <location>
        <begin position="2"/>
        <end position="239"/>
    </location>
</feature>
<dbReference type="AlphaFoldDB" id="A0A379D956"/>
<dbReference type="PANTHER" id="PTHR43553:SF23">
    <property type="entry name" value="ABC TRANSPORTER ATP-BINDING COMPONENT"/>
    <property type="match status" value="1"/>
</dbReference>
<gene>
    <name evidence="12" type="primary">ykoD_1</name>
    <name evidence="12" type="ORF">NCTC11088_00191</name>
</gene>
<evidence type="ECO:0000313" key="12">
    <source>
        <dbReference type="EMBL" id="SUB74447.1"/>
    </source>
</evidence>
<dbReference type="Pfam" id="PF00005">
    <property type="entry name" value="ABC_tran"/>
    <property type="match status" value="2"/>
</dbReference>
<keyword evidence="5" id="KW-0677">Repeat</keyword>
<dbReference type="PROSITE" id="PS00211">
    <property type="entry name" value="ABC_TRANSPORTER_1"/>
    <property type="match status" value="1"/>
</dbReference>
<sequence>MLSVKNLKFSYKGNNVLEDINFDVYEGQVLCLTGASGSGKSTLIKIINEVIPEIYDGEIDGKIVLDKQLINDKNIADRSAYISTVFQNPKTQFFCVESTDELAFPLENRNVEKEDIEKSIEKYTNLLNTEKLLNRNIFSLSGGEKQLMAVTSVMTMDNKVYLFDEPSSSLDHKAIELLKNAIIQLKKMGKIVIIAEHRLYYLMGIIDSLAILKDGKVKIFPKEVLSDIKLKELQGKYFLRSFNEISKSSFEEKSYKKIHLLDKGKIETEDACLECKNFMQDFKKTKIMDLEQISFSQGIIFLIGDNGVGKSTFINKLSKLIKGRGKSFYKGKEIKESYNHISMVMQDVNYQIFTESVWNEISIVSDDDIKKERILREFCLYNKKDSHPQALSGGEKQRLMIALAIVSEKPIIILDEPTSGLCKKQMLSVIKYLKRLKNEGKTIIVITHDYEFIYECGGTVYEFVKQ</sequence>
<dbReference type="EMBL" id="UGTH01000001">
    <property type="protein sequence ID" value="SUB74447.1"/>
    <property type="molecule type" value="Genomic_DNA"/>
</dbReference>
<keyword evidence="9" id="KW-0472">Membrane</keyword>
<evidence type="ECO:0000256" key="5">
    <source>
        <dbReference type="ARBA" id="ARBA00022737"/>
    </source>
</evidence>
<dbReference type="SMART" id="SM00382">
    <property type="entry name" value="AAA"/>
    <property type="match status" value="2"/>
</dbReference>
<dbReference type="GO" id="GO:0005524">
    <property type="term" value="F:ATP binding"/>
    <property type="evidence" value="ECO:0007669"/>
    <property type="project" value="UniProtKB-KW"/>
</dbReference>
<feature type="domain" description="ABC transporter" evidence="11">
    <location>
        <begin position="273"/>
        <end position="466"/>
    </location>
</feature>
<dbReference type="GO" id="GO:0016887">
    <property type="term" value="F:ATP hydrolysis activity"/>
    <property type="evidence" value="ECO:0007669"/>
    <property type="project" value="InterPro"/>
</dbReference>
<evidence type="ECO:0000256" key="7">
    <source>
        <dbReference type="ARBA" id="ARBA00022840"/>
    </source>
</evidence>
<dbReference type="InterPro" id="IPR015856">
    <property type="entry name" value="ABC_transpr_CbiO/EcfA_su"/>
</dbReference>
<dbReference type="GO" id="GO:0042626">
    <property type="term" value="F:ATPase-coupled transmembrane transporter activity"/>
    <property type="evidence" value="ECO:0007669"/>
    <property type="project" value="TreeGrafter"/>
</dbReference>
<comment type="function">
    <text evidence="10">Probably part of an ABC transporter complex. Responsible for energy coupling to the transport system.</text>
</comment>
<evidence type="ECO:0000256" key="9">
    <source>
        <dbReference type="ARBA" id="ARBA00023136"/>
    </source>
</evidence>
<dbReference type="PROSITE" id="PS50893">
    <property type="entry name" value="ABC_TRANSPORTER_2"/>
    <property type="match status" value="2"/>
</dbReference>
<keyword evidence="6" id="KW-0547">Nucleotide-binding</keyword>
<dbReference type="RefSeq" id="WP_004822933.1">
    <property type="nucleotide sequence ID" value="NZ_UGTH01000001.1"/>
</dbReference>
<evidence type="ECO:0000313" key="13">
    <source>
        <dbReference type="Proteomes" id="UP000254777"/>
    </source>
</evidence>
<dbReference type="InterPro" id="IPR017871">
    <property type="entry name" value="ABC_transporter-like_CS"/>
</dbReference>
<dbReference type="Gene3D" id="3.40.50.300">
    <property type="entry name" value="P-loop containing nucleotide triphosphate hydrolases"/>
    <property type="match status" value="2"/>
</dbReference>
<name>A0A379D956_9FIRM</name>